<protein>
    <recommendedName>
        <fullName evidence="3">HNH endonuclease 5 domain-containing protein</fullName>
    </recommendedName>
</protein>
<name>A0A2V4BVE1_9FLAO</name>
<dbReference type="AlphaFoldDB" id="A0A2V4BVE1"/>
<dbReference type="Proteomes" id="UP000247903">
    <property type="component" value="Unassembled WGS sequence"/>
</dbReference>
<comment type="caution">
    <text evidence="1">The sequence shown here is derived from an EMBL/GenBank/DDBJ whole genome shotgun (WGS) entry which is preliminary data.</text>
</comment>
<organism evidence="1 2">
    <name type="scientific">Flavobacterium cheongpyeongense</name>
    <dbReference type="NCBI Taxonomy" id="2212651"/>
    <lineage>
        <taxon>Bacteria</taxon>
        <taxon>Pseudomonadati</taxon>
        <taxon>Bacteroidota</taxon>
        <taxon>Flavobacteriia</taxon>
        <taxon>Flavobacteriales</taxon>
        <taxon>Flavobacteriaceae</taxon>
        <taxon>Flavobacterium</taxon>
    </lineage>
</organism>
<evidence type="ECO:0008006" key="3">
    <source>
        <dbReference type="Google" id="ProtNLM"/>
    </source>
</evidence>
<gene>
    <name evidence="1" type="ORF">DMB65_04570</name>
</gene>
<dbReference type="EMBL" id="QJHK01000003">
    <property type="protein sequence ID" value="PXY41843.1"/>
    <property type="molecule type" value="Genomic_DNA"/>
</dbReference>
<evidence type="ECO:0000313" key="1">
    <source>
        <dbReference type="EMBL" id="PXY41843.1"/>
    </source>
</evidence>
<keyword evidence="2" id="KW-1185">Reference proteome</keyword>
<sequence length="251" mass="28979">MICQLCTEDKKLIKNSHIIPNFLYRGLFDAKHRLVSINLDDFSDAIYHQTGFKDKDILCEQCENEVLSKLERYAANTIFGDHTKLETEQFAGDAIHVPYIRFKNLDYTTIKLFLLSILWKSHISKNPFFSQIDLGPKYAEQLRKMIFENYAGPEDAFEVVLVRPDTNGTRPTKSMVAPRCIKEDSNTAYVFHINEIMYHFNISPHNKLSMFEKGIIKKNGILDIAIIKGEFGAGYFDSFMGKKIKLNPRHS</sequence>
<accession>A0A2V4BVE1</accession>
<reference evidence="1 2" key="1">
    <citation type="submission" date="2018-05" db="EMBL/GenBank/DDBJ databases">
        <title>Flavobacterium sp. strain IMCC34759, incomplete genome.</title>
        <authorList>
            <person name="Joung Y."/>
            <person name="Cho J."/>
        </authorList>
    </citation>
    <scope>NUCLEOTIDE SEQUENCE [LARGE SCALE GENOMIC DNA]</scope>
    <source>
        <strain evidence="1 2">IMCC34759</strain>
    </source>
</reference>
<proteinExistence type="predicted"/>
<evidence type="ECO:0000313" key="2">
    <source>
        <dbReference type="Proteomes" id="UP000247903"/>
    </source>
</evidence>